<reference evidence="2" key="2">
    <citation type="submission" date="2021-04" db="EMBL/GenBank/DDBJ databases">
        <authorList>
            <person name="Liu J."/>
        </authorList>
    </citation>
    <scope>NUCLEOTIDE SEQUENCE</scope>
    <source>
        <strain evidence="2">BAD-6</strain>
    </source>
</reference>
<dbReference type="Gene3D" id="3.30.70.360">
    <property type="match status" value="1"/>
</dbReference>
<dbReference type="Pfam" id="PF07687">
    <property type="entry name" value="M20_dimer"/>
    <property type="match status" value="1"/>
</dbReference>
<dbReference type="SUPFAM" id="SSF53187">
    <property type="entry name" value="Zn-dependent exopeptidases"/>
    <property type="match status" value="1"/>
</dbReference>
<evidence type="ECO:0000313" key="2">
    <source>
        <dbReference type="EMBL" id="MBR0597133.1"/>
    </source>
</evidence>
<dbReference type="PIRSF" id="PIRSF037227">
    <property type="entry name" value="Aminobenzoyl-glu_utiliz_pB"/>
    <property type="match status" value="1"/>
</dbReference>
<dbReference type="RefSeq" id="WP_227017261.1">
    <property type="nucleotide sequence ID" value="NZ_JAGSND010000002.1"/>
</dbReference>
<organism evidence="2 3">
    <name type="scientific">Sinanaerobacter chloroacetimidivorans</name>
    <dbReference type="NCBI Taxonomy" id="2818044"/>
    <lineage>
        <taxon>Bacteria</taxon>
        <taxon>Bacillati</taxon>
        <taxon>Bacillota</taxon>
        <taxon>Clostridia</taxon>
        <taxon>Peptostreptococcales</taxon>
        <taxon>Anaerovoracaceae</taxon>
        <taxon>Sinanaerobacter</taxon>
    </lineage>
</organism>
<evidence type="ECO:0000259" key="1">
    <source>
        <dbReference type="Pfam" id="PF07687"/>
    </source>
</evidence>
<dbReference type="InterPro" id="IPR011650">
    <property type="entry name" value="Peptidase_M20_dimer"/>
</dbReference>
<sequence>MSDKLEEIKHFLMVWNDSNEEKYHLAAKEIWENPELSMQEFKSSAILIRLLEENGFIVEKNAAGMPTAFIAAFGEGKPVIGINAEYDALPGLSQSDSDLTKTAIKTGAPGHGCGHNLLGSAGVKAAIAVKEAMVRYKLPGTIKVLGSPAEELCLGKPFLGKEGCLEGFDAILDWHPWSYNKANYDSCCAYFSVKFHFKGKTAHGNSPWHGRSALDAAMLQAHAVEMLREHIYPGCPPDAANTINYTLTNTGPEFPSVVPDTTTAWYVGRFITTEDAGNALERITKCAKGAAMSTETEVERELIAATHHKIPNKVLAEVVHQNFLRVGPPAFTMEEQEAAKKIQQEMGIPQTGLATEILPFEGGYTVVCDTSEYSWNAPYAAPWIAMAPENTGWHHWGVARCAADTMGQKSMDTAAKVIALSAVELICEKDVLKRAKEEFDERLDGRSYTCLLPEDYKAPVGLNADIMSKYR</sequence>
<feature type="domain" description="Peptidase M20 dimerisation" evidence="1">
    <location>
        <begin position="192"/>
        <end position="290"/>
    </location>
</feature>
<dbReference type="PANTHER" id="PTHR30575">
    <property type="entry name" value="PEPTIDASE M20"/>
    <property type="match status" value="1"/>
</dbReference>
<keyword evidence="3" id="KW-1185">Reference proteome</keyword>
<dbReference type="PANTHER" id="PTHR30575:SF0">
    <property type="entry name" value="XAA-ARG DIPEPTIDASE"/>
    <property type="match status" value="1"/>
</dbReference>
<dbReference type="EMBL" id="JAGSND010000002">
    <property type="protein sequence ID" value="MBR0597133.1"/>
    <property type="molecule type" value="Genomic_DNA"/>
</dbReference>
<dbReference type="Proteomes" id="UP000675664">
    <property type="component" value="Unassembled WGS sequence"/>
</dbReference>
<dbReference type="SUPFAM" id="SSF55031">
    <property type="entry name" value="Bacterial exopeptidase dimerisation domain"/>
    <property type="match status" value="1"/>
</dbReference>
<dbReference type="InterPro" id="IPR052030">
    <property type="entry name" value="Peptidase_M20/M20A_hydrolases"/>
</dbReference>
<dbReference type="AlphaFoldDB" id="A0A8J7W027"/>
<evidence type="ECO:0000313" key="3">
    <source>
        <dbReference type="Proteomes" id="UP000675664"/>
    </source>
</evidence>
<reference evidence="2" key="1">
    <citation type="submission" date="2021-04" db="EMBL/GenBank/DDBJ databases">
        <title>Sinoanaerobacter chloroacetimidivorans sp. nov., an obligate anaerobic bacterium isolated from anaerobic sludge.</title>
        <authorList>
            <person name="Bao Y."/>
        </authorList>
    </citation>
    <scope>NUCLEOTIDE SEQUENCE</scope>
    <source>
        <strain evidence="2">BAD-6</strain>
    </source>
</reference>
<comment type="caution">
    <text evidence="2">The sequence shown here is derived from an EMBL/GenBank/DDBJ whole genome shotgun (WGS) entry which is preliminary data.</text>
</comment>
<protein>
    <submittedName>
        <fullName evidence="2">Amidohydrolase</fullName>
    </submittedName>
</protein>
<dbReference type="NCBIfam" id="TIGR01891">
    <property type="entry name" value="amidohydrolases"/>
    <property type="match status" value="1"/>
</dbReference>
<dbReference type="GO" id="GO:0016805">
    <property type="term" value="F:dipeptidase activity"/>
    <property type="evidence" value="ECO:0007669"/>
    <property type="project" value="TreeGrafter"/>
</dbReference>
<dbReference type="InterPro" id="IPR036264">
    <property type="entry name" value="Bact_exopeptidase_dim_dom"/>
</dbReference>
<dbReference type="InterPro" id="IPR017439">
    <property type="entry name" value="Amidohydrolase"/>
</dbReference>
<dbReference type="InterPro" id="IPR017145">
    <property type="entry name" value="Aminobenzoyl-glu_utiliz_pB"/>
</dbReference>
<dbReference type="GO" id="GO:0005737">
    <property type="term" value="C:cytoplasm"/>
    <property type="evidence" value="ECO:0007669"/>
    <property type="project" value="TreeGrafter"/>
</dbReference>
<gene>
    <name evidence="2" type="ORF">KCX82_04550</name>
</gene>
<dbReference type="GO" id="GO:0046657">
    <property type="term" value="P:folic acid catabolic process"/>
    <property type="evidence" value="ECO:0007669"/>
    <property type="project" value="TreeGrafter"/>
</dbReference>
<proteinExistence type="predicted"/>
<accession>A0A8J7W027</accession>
<dbReference type="GO" id="GO:0071713">
    <property type="term" value="F:para-aminobenzoyl-glutamate hydrolase activity"/>
    <property type="evidence" value="ECO:0007669"/>
    <property type="project" value="TreeGrafter"/>
</dbReference>
<name>A0A8J7W027_9FIRM</name>
<dbReference type="Gene3D" id="3.40.630.10">
    <property type="entry name" value="Zn peptidases"/>
    <property type="match status" value="1"/>
</dbReference>